<dbReference type="RefSeq" id="WP_258828749.1">
    <property type="nucleotide sequence ID" value="NZ_JANUHA010000010.1"/>
</dbReference>
<protein>
    <submittedName>
        <fullName evidence="2">PEP-CTERM sorting domain-containing protein</fullName>
    </submittedName>
</protein>
<name>A0ABT2AN95_9BURK</name>
<evidence type="ECO:0000313" key="2">
    <source>
        <dbReference type="EMBL" id="MCS0597728.1"/>
    </source>
</evidence>
<dbReference type="EMBL" id="JANUHA010000010">
    <property type="protein sequence ID" value="MCS0597728.1"/>
    <property type="molecule type" value="Genomic_DNA"/>
</dbReference>
<accession>A0ABT2AN95</accession>
<evidence type="ECO:0000313" key="3">
    <source>
        <dbReference type="Proteomes" id="UP001206572"/>
    </source>
</evidence>
<feature type="chain" id="PRO_5045956626" evidence="1">
    <location>
        <begin position="20"/>
        <end position="229"/>
    </location>
</feature>
<dbReference type="NCBIfam" id="TIGR02595">
    <property type="entry name" value="PEP_CTERM"/>
    <property type="match status" value="1"/>
</dbReference>
<organism evidence="2 3">
    <name type="scientific">Massilia agri</name>
    <dbReference type="NCBI Taxonomy" id="1886785"/>
    <lineage>
        <taxon>Bacteria</taxon>
        <taxon>Pseudomonadati</taxon>
        <taxon>Pseudomonadota</taxon>
        <taxon>Betaproteobacteria</taxon>
        <taxon>Burkholderiales</taxon>
        <taxon>Oxalobacteraceae</taxon>
        <taxon>Telluria group</taxon>
        <taxon>Massilia</taxon>
    </lineage>
</organism>
<sequence length="229" mass="24032">MLAHTKRACLLLLSMPALALANPIVVTTHSTGMTSMVNADLKEVPYDITITSTFDSTKVREFEVPGAGAIDYRLMSTEQIPYVVELTIGGEKFRYEGMGSGSLFHVVPDTAGMLESYEHELRIDYPGGAYARYSVTGRGAAGSFGAGGLLATRNIEGSAGFTSSFDKSTGGGGGGINYTFGDGGPSTFSLQVSPVPEPASYALLIGGMLVLGLRRKALGTHTFGVRSDN</sequence>
<gene>
    <name evidence="2" type="ORF">NX780_15380</name>
</gene>
<dbReference type="Proteomes" id="UP001206572">
    <property type="component" value="Unassembled WGS sequence"/>
</dbReference>
<reference evidence="2 3" key="1">
    <citation type="submission" date="2022-08" db="EMBL/GenBank/DDBJ databases">
        <title>Reclassification of Massilia species as members of the genera Telluria, Duganella, Pseudoduganella, Mokoshia gen. nov. and Zemynaea gen. nov. using orthogonal and non-orthogonal genome-based approaches.</title>
        <authorList>
            <person name="Bowman J.P."/>
        </authorList>
    </citation>
    <scope>NUCLEOTIDE SEQUENCE [LARGE SCALE GENOMIC DNA]</scope>
    <source>
        <strain evidence="2 3">JCM 31661</strain>
    </source>
</reference>
<keyword evidence="1" id="KW-0732">Signal</keyword>
<feature type="signal peptide" evidence="1">
    <location>
        <begin position="1"/>
        <end position="19"/>
    </location>
</feature>
<dbReference type="InterPro" id="IPR013424">
    <property type="entry name" value="Ice-binding_C"/>
</dbReference>
<evidence type="ECO:0000256" key="1">
    <source>
        <dbReference type="SAM" id="SignalP"/>
    </source>
</evidence>
<proteinExistence type="predicted"/>
<keyword evidence="3" id="KW-1185">Reference proteome</keyword>
<comment type="caution">
    <text evidence="2">The sequence shown here is derived from an EMBL/GenBank/DDBJ whole genome shotgun (WGS) entry which is preliminary data.</text>
</comment>